<proteinExistence type="predicted"/>
<organism evidence="2 3">
    <name type="scientific">Paraglaciecola arctica BSs20135</name>
    <dbReference type="NCBI Taxonomy" id="493475"/>
    <lineage>
        <taxon>Bacteria</taxon>
        <taxon>Pseudomonadati</taxon>
        <taxon>Pseudomonadota</taxon>
        <taxon>Gammaproteobacteria</taxon>
        <taxon>Alteromonadales</taxon>
        <taxon>Alteromonadaceae</taxon>
        <taxon>Paraglaciecola</taxon>
    </lineage>
</organism>
<evidence type="ECO:0000313" key="2">
    <source>
        <dbReference type="EMBL" id="GAC19843.1"/>
    </source>
</evidence>
<dbReference type="InterPro" id="IPR052340">
    <property type="entry name" value="RNase_Y/CdgJ"/>
</dbReference>
<accession>K6YT25</accession>
<dbReference type="STRING" id="493475.GARC_2878"/>
<feature type="domain" description="HDOD" evidence="1">
    <location>
        <begin position="13"/>
        <end position="206"/>
    </location>
</feature>
<dbReference type="EMBL" id="BAEO01000041">
    <property type="protein sequence ID" value="GAC19843.1"/>
    <property type="molecule type" value="Genomic_DNA"/>
</dbReference>
<dbReference type="InterPro" id="IPR013976">
    <property type="entry name" value="HDOD"/>
</dbReference>
<dbReference type="AlphaFoldDB" id="K6YT25"/>
<dbReference type="RefSeq" id="WP_007621139.1">
    <property type="nucleotide sequence ID" value="NZ_BAEO01000041.1"/>
</dbReference>
<dbReference type="PANTHER" id="PTHR33525">
    <property type="match status" value="1"/>
</dbReference>
<sequence length="281" mass="31125">MNVQDYAVNAGDVFVLPEAVIKIKQLIDDDATSMEDIAEVINYDPAIMTQVLKISNSALYKFPNTITTVTKSIQVIGTRSIYDLVLAYGVASAFKQIDPNVVDLEKFWEQGVSCALLCRYFAEELGLKEPEKLFVCGLLHNLGELVMVQLNPEVAKKCTDISSENTPLMLQKMNLGFSYVDISTELLKLWGIPSDISQIVSKTHVAEHTASNKEEKIIQLAYLLALNNVNSDMYSIHADVTEEMYESLGIGLDCVNNALDFSNLQLMSALALFSPSSFAMF</sequence>
<reference evidence="2 3" key="1">
    <citation type="journal article" date="2017" name="Antonie Van Leeuwenhoek">
        <title>Rhizobium rhizosphaerae sp. nov., a novel species isolated from rice rhizosphere.</title>
        <authorList>
            <person name="Zhao J.J."/>
            <person name="Zhang J."/>
            <person name="Zhang R.J."/>
            <person name="Zhang C.W."/>
            <person name="Yin H.Q."/>
            <person name="Zhang X.X."/>
        </authorList>
    </citation>
    <scope>NUCLEOTIDE SEQUENCE [LARGE SCALE GENOMIC DNA]</scope>
    <source>
        <strain evidence="2 3">BSs20135</strain>
    </source>
</reference>
<dbReference type="OrthoDB" id="9770715at2"/>
<comment type="caution">
    <text evidence="2">The sequence shown here is derived from an EMBL/GenBank/DDBJ whole genome shotgun (WGS) entry which is preliminary data.</text>
</comment>
<evidence type="ECO:0000313" key="3">
    <source>
        <dbReference type="Proteomes" id="UP000006327"/>
    </source>
</evidence>
<dbReference type="Proteomes" id="UP000006327">
    <property type="component" value="Unassembled WGS sequence"/>
</dbReference>
<protein>
    <recommendedName>
        <fullName evidence="1">HDOD domain-containing protein</fullName>
    </recommendedName>
</protein>
<dbReference type="PANTHER" id="PTHR33525:SF3">
    <property type="entry name" value="RIBONUCLEASE Y"/>
    <property type="match status" value="1"/>
</dbReference>
<dbReference type="Gene3D" id="1.10.3210.10">
    <property type="entry name" value="Hypothetical protein af1432"/>
    <property type="match status" value="1"/>
</dbReference>
<dbReference type="SUPFAM" id="SSF109604">
    <property type="entry name" value="HD-domain/PDEase-like"/>
    <property type="match status" value="1"/>
</dbReference>
<evidence type="ECO:0000259" key="1">
    <source>
        <dbReference type="PROSITE" id="PS51833"/>
    </source>
</evidence>
<keyword evidence="3" id="KW-1185">Reference proteome</keyword>
<gene>
    <name evidence="2" type="ORF">GARC_2878</name>
</gene>
<dbReference type="Pfam" id="PF08668">
    <property type="entry name" value="HDOD"/>
    <property type="match status" value="1"/>
</dbReference>
<name>K6YT25_9ALTE</name>
<dbReference type="eggNOG" id="COG1639">
    <property type="taxonomic scope" value="Bacteria"/>
</dbReference>
<dbReference type="PROSITE" id="PS51833">
    <property type="entry name" value="HDOD"/>
    <property type="match status" value="1"/>
</dbReference>